<feature type="compositionally biased region" description="Basic and acidic residues" evidence="15">
    <location>
        <begin position="562"/>
        <end position="576"/>
    </location>
</feature>
<feature type="compositionally biased region" description="Low complexity" evidence="15">
    <location>
        <begin position="579"/>
        <end position="588"/>
    </location>
</feature>
<keyword evidence="18" id="KW-1185">Reference proteome</keyword>
<keyword evidence="13" id="KW-0539">Nucleus</keyword>
<dbReference type="GO" id="GO:0008270">
    <property type="term" value="F:zinc ion binding"/>
    <property type="evidence" value="ECO:0007669"/>
    <property type="project" value="UniProtKB-KW"/>
</dbReference>
<dbReference type="InterPro" id="IPR050717">
    <property type="entry name" value="C2H2-ZF_Transcription_Reg"/>
</dbReference>
<evidence type="ECO:0000256" key="1">
    <source>
        <dbReference type="ARBA" id="ARBA00003767"/>
    </source>
</evidence>
<comment type="function">
    <text evidence="1">May be involved in transcriptional regulation.</text>
</comment>
<keyword evidence="12" id="KW-0804">Transcription</keyword>
<comment type="subcellular location">
    <subcellularLocation>
        <location evidence="2">Nucleus</location>
    </subcellularLocation>
</comment>
<proteinExistence type="inferred from homology"/>
<feature type="compositionally biased region" description="Basic and acidic residues" evidence="15">
    <location>
        <begin position="481"/>
        <end position="491"/>
    </location>
</feature>
<evidence type="ECO:0000256" key="3">
    <source>
        <dbReference type="ARBA" id="ARBA00006991"/>
    </source>
</evidence>
<dbReference type="Gene3D" id="3.30.160.60">
    <property type="entry name" value="Classic Zinc Finger"/>
    <property type="match status" value="6"/>
</dbReference>
<dbReference type="SMART" id="SM00355">
    <property type="entry name" value="ZnF_C2H2"/>
    <property type="match status" value="6"/>
</dbReference>
<comment type="similarity">
    <text evidence="3">Belongs to the krueppel C2H2-type zinc-finger protein family.</text>
</comment>
<feature type="compositionally biased region" description="Basic and acidic residues" evidence="15">
    <location>
        <begin position="538"/>
        <end position="552"/>
    </location>
</feature>
<feature type="region of interest" description="Disordered" evidence="15">
    <location>
        <begin position="442"/>
        <end position="592"/>
    </location>
</feature>
<keyword evidence="4" id="KW-1017">Isopeptide bond</keyword>
<dbReference type="AlphaFoldDB" id="A0A3S1BC82"/>
<evidence type="ECO:0000256" key="6">
    <source>
        <dbReference type="ARBA" id="ARBA00022737"/>
    </source>
</evidence>
<feature type="compositionally biased region" description="Basic and acidic residues" evidence="15">
    <location>
        <begin position="1"/>
        <end position="35"/>
    </location>
</feature>
<dbReference type="Pfam" id="PF00096">
    <property type="entry name" value="zf-C2H2"/>
    <property type="match status" value="5"/>
</dbReference>
<dbReference type="PROSITE" id="PS00028">
    <property type="entry name" value="ZINC_FINGER_C2H2_1"/>
    <property type="match status" value="6"/>
</dbReference>
<feature type="domain" description="C2H2-type" evidence="16">
    <location>
        <begin position="271"/>
        <end position="298"/>
    </location>
</feature>
<feature type="region of interest" description="Disordered" evidence="15">
    <location>
        <begin position="142"/>
        <end position="207"/>
    </location>
</feature>
<evidence type="ECO:0000256" key="4">
    <source>
        <dbReference type="ARBA" id="ARBA00022499"/>
    </source>
</evidence>
<dbReference type="GO" id="GO:0000981">
    <property type="term" value="F:DNA-binding transcription factor activity, RNA polymerase II-specific"/>
    <property type="evidence" value="ECO:0007669"/>
    <property type="project" value="TreeGrafter"/>
</dbReference>
<dbReference type="Pfam" id="PF13912">
    <property type="entry name" value="zf-C2H2_6"/>
    <property type="match status" value="1"/>
</dbReference>
<feature type="compositionally biased region" description="Basic and acidic residues" evidence="15">
    <location>
        <begin position="80"/>
        <end position="89"/>
    </location>
</feature>
<keyword evidence="8" id="KW-0862">Zinc</keyword>
<evidence type="ECO:0000256" key="13">
    <source>
        <dbReference type="ARBA" id="ARBA00023242"/>
    </source>
</evidence>
<feature type="domain" description="C2H2-type" evidence="16">
    <location>
        <begin position="243"/>
        <end position="270"/>
    </location>
</feature>
<keyword evidence="5" id="KW-0479">Metal-binding</keyword>
<dbReference type="FunFam" id="3.30.160.60:FF:000671">
    <property type="entry name" value="Zinc finger protein 26"/>
    <property type="match status" value="1"/>
</dbReference>
<feature type="compositionally biased region" description="Polar residues" evidence="15">
    <location>
        <begin position="442"/>
        <end position="455"/>
    </location>
</feature>
<dbReference type="FunFam" id="3.30.160.60:FF:001532">
    <property type="entry name" value="Zinc finger protein 483"/>
    <property type="match status" value="1"/>
</dbReference>
<feature type="compositionally biased region" description="Basic and acidic residues" evidence="15">
    <location>
        <begin position="53"/>
        <end position="62"/>
    </location>
</feature>
<keyword evidence="10" id="KW-0805">Transcription regulation</keyword>
<evidence type="ECO:0000256" key="9">
    <source>
        <dbReference type="ARBA" id="ARBA00022843"/>
    </source>
</evidence>
<dbReference type="FunFam" id="3.30.160.60:FF:000247">
    <property type="entry name" value="Zinc finger protein 236"/>
    <property type="match status" value="1"/>
</dbReference>
<name>A0A3S1BC82_ELYCH</name>
<organism evidence="17 18">
    <name type="scientific">Elysia chlorotica</name>
    <name type="common">Eastern emerald elysia</name>
    <name type="synonym">Sea slug</name>
    <dbReference type="NCBI Taxonomy" id="188477"/>
    <lineage>
        <taxon>Eukaryota</taxon>
        <taxon>Metazoa</taxon>
        <taxon>Spiralia</taxon>
        <taxon>Lophotrochozoa</taxon>
        <taxon>Mollusca</taxon>
        <taxon>Gastropoda</taxon>
        <taxon>Heterobranchia</taxon>
        <taxon>Euthyneura</taxon>
        <taxon>Panpulmonata</taxon>
        <taxon>Sacoglossa</taxon>
        <taxon>Placobranchoidea</taxon>
        <taxon>Plakobranchidae</taxon>
        <taxon>Elysia</taxon>
    </lineage>
</organism>
<protein>
    <recommendedName>
        <fullName evidence="16">C2H2-type domain-containing protein</fullName>
    </recommendedName>
</protein>
<dbReference type="FunFam" id="3.30.160.60:FF:000193">
    <property type="entry name" value="Zinc finger protein 300"/>
    <property type="match status" value="1"/>
</dbReference>
<evidence type="ECO:0000256" key="8">
    <source>
        <dbReference type="ARBA" id="ARBA00022833"/>
    </source>
</evidence>
<dbReference type="GO" id="GO:0000977">
    <property type="term" value="F:RNA polymerase II transcription regulatory region sequence-specific DNA binding"/>
    <property type="evidence" value="ECO:0007669"/>
    <property type="project" value="TreeGrafter"/>
</dbReference>
<dbReference type="Proteomes" id="UP000271974">
    <property type="component" value="Unassembled WGS sequence"/>
</dbReference>
<evidence type="ECO:0000313" key="18">
    <source>
        <dbReference type="Proteomes" id="UP000271974"/>
    </source>
</evidence>
<dbReference type="GO" id="GO:0005634">
    <property type="term" value="C:nucleus"/>
    <property type="evidence" value="ECO:0007669"/>
    <property type="project" value="UniProtKB-SubCell"/>
</dbReference>
<dbReference type="SUPFAM" id="SSF57667">
    <property type="entry name" value="beta-beta-alpha zinc fingers"/>
    <property type="match status" value="3"/>
</dbReference>
<feature type="compositionally biased region" description="Basic and acidic residues" evidence="15">
    <location>
        <begin position="507"/>
        <end position="524"/>
    </location>
</feature>
<dbReference type="PROSITE" id="PS50157">
    <property type="entry name" value="ZINC_FINGER_C2H2_2"/>
    <property type="match status" value="6"/>
</dbReference>
<dbReference type="FunFam" id="3.30.160.60:FF:000145">
    <property type="entry name" value="Zinc finger protein 574"/>
    <property type="match status" value="1"/>
</dbReference>
<evidence type="ECO:0000256" key="2">
    <source>
        <dbReference type="ARBA" id="ARBA00004123"/>
    </source>
</evidence>
<dbReference type="InterPro" id="IPR013087">
    <property type="entry name" value="Znf_C2H2_type"/>
</dbReference>
<feature type="domain" description="C2H2-type" evidence="16">
    <location>
        <begin position="327"/>
        <end position="354"/>
    </location>
</feature>
<sequence>MRRVWESPRRVGGESGDRNRDDAGNARADGREVSAHDAQPVGDQVDSTVPCSLDERQQREAKTGNGRGSPPQGTSHRSGVRHDKKELVAKYENFGTDDPTPKQSYRRFSYEGSPSKDSKLTLGIPRPLRTISDHLGNVPLTSGLAGGQDKVQRGAYPELSGDPQAEPQNLSMARVKVEPPRVDIKVPETKPSNSSSSHTRDQRQPMKRCRERTWWPCDVCGKKFDRPSLLKRHTRTHTGEKPHACDVCGKAFSTSSSLNTHRRIHSGEKPHQCKICGKRFTASSNLYYHRMTHNKEKPHKCDLCSKSFPTPGDLRSHMYIHNGSWPFRCDVCNRGFSKQTNLKNHMLLHSGDKPHECSTCGKKFALLCNLKTHLKTHENSDSSDTSGSHCSTCGGRLDLSLPALEDHEENSNTRTLGGSGNRVSACANCRPRAKDTILTVPAQRSQLGSSRQDLTGVSPRSVDLAPPHKKHTDFSISKLTSGDRRPTRRDAQAGYVQKKGTLVLAPGRRERDNSDDDSGRDVKIRRMSPVNNGCSESEFERKFRDGGFDKHGHPLSLAGSKAGHDKDDVNSLDGRRSRSSQARSPASPLGKLTQLTHGREMTAHDTYQSLLAAATAAAAAAEQHQFQQQQPEQLQQPWFLTAPQLSAAAYNQLAYPLLFSAPSLQQLGGLQSAPAISAHMKQDIPLASPLHSLQTQRALKVPPSERLHHHYQQHQQLLHLAHPQQPQPQHQLLPLLSQPPQNLFTAAGALPHTDMTSLRDRAVLTPSMPLGFQLHPGSAQWALANHPLAQGF</sequence>
<evidence type="ECO:0000313" key="17">
    <source>
        <dbReference type="EMBL" id="RUS80164.1"/>
    </source>
</evidence>
<evidence type="ECO:0000256" key="10">
    <source>
        <dbReference type="ARBA" id="ARBA00023015"/>
    </source>
</evidence>
<feature type="domain" description="C2H2-type" evidence="16">
    <location>
        <begin position="215"/>
        <end position="242"/>
    </location>
</feature>
<accession>A0A3S1BC82</accession>
<keyword evidence="11" id="KW-0238">DNA-binding</keyword>
<evidence type="ECO:0000256" key="11">
    <source>
        <dbReference type="ARBA" id="ARBA00023125"/>
    </source>
</evidence>
<keyword evidence="9" id="KW-0832">Ubl conjugation</keyword>
<dbReference type="STRING" id="188477.A0A3S1BC82"/>
<dbReference type="PANTHER" id="PTHR14196">
    <property type="entry name" value="ODD-SKIPPED - RELATED"/>
    <property type="match status" value="1"/>
</dbReference>
<gene>
    <name evidence="17" type="ORF">EGW08_012087</name>
</gene>
<evidence type="ECO:0000256" key="7">
    <source>
        <dbReference type="ARBA" id="ARBA00022771"/>
    </source>
</evidence>
<evidence type="ECO:0000256" key="14">
    <source>
        <dbReference type="PROSITE-ProRule" id="PRU00042"/>
    </source>
</evidence>
<evidence type="ECO:0000256" key="15">
    <source>
        <dbReference type="SAM" id="MobiDB-lite"/>
    </source>
</evidence>
<reference evidence="17 18" key="1">
    <citation type="submission" date="2019-01" db="EMBL/GenBank/DDBJ databases">
        <title>A draft genome assembly of the solar-powered sea slug Elysia chlorotica.</title>
        <authorList>
            <person name="Cai H."/>
            <person name="Li Q."/>
            <person name="Fang X."/>
            <person name="Li J."/>
            <person name="Curtis N.E."/>
            <person name="Altenburger A."/>
            <person name="Shibata T."/>
            <person name="Feng M."/>
            <person name="Maeda T."/>
            <person name="Schwartz J.A."/>
            <person name="Shigenobu S."/>
            <person name="Lundholm N."/>
            <person name="Nishiyama T."/>
            <person name="Yang H."/>
            <person name="Hasebe M."/>
            <person name="Li S."/>
            <person name="Pierce S.K."/>
            <person name="Wang J."/>
        </authorList>
    </citation>
    <scope>NUCLEOTIDE SEQUENCE [LARGE SCALE GENOMIC DNA]</scope>
    <source>
        <strain evidence="17">EC2010</strain>
        <tissue evidence="17">Whole organism of an adult</tissue>
    </source>
</reference>
<comment type="caution">
    <text evidence="17">The sequence shown here is derived from an EMBL/GenBank/DDBJ whole genome shotgun (WGS) entry which is preliminary data.</text>
</comment>
<feature type="region of interest" description="Disordered" evidence="15">
    <location>
        <begin position="1"/>
        <end position="122"/>
    </location>
</feature>
<dbReference type="InterPro" id="IPR036236">
    <property type="entry name" value="Znf_C2H2_sf"/>
</dbReference>
<dbReference type="FunFam" id="3.30.160.60:FF:000450">
    <property type="entry name" value="PR domain zinc finger protein 14"/>
    <property type="match status" value="1"/>
</dbReference>
<evidence type="ECO:0000256" key="5">
    <source>
        <dbReference type="ARBA" id="ARBA00022723"/>
    </source>
</evidence>
<feature type="compositionally biased region" description="Basic and acidic residues" evidence="15">
    <location>
        <begin position="175"/>
        <end position="188"/>
    </location>
</feature>
<feature type="domain" description="C2H2-type" evidence="16">
    <location>
        <begin position="355"/>
        <end position="382"/>
    </location>
</feature>
<feature type="domain" description="C2H2-type" evidence="16">
    <location>
        <begin position="299"/>
        <end position="326"/>
    </location>
</feature>
<dbReference type="EMBL" id="RQTK01000408">
    <property type="protein sequence ID" value="RUS80164.1"/>
    <property type="molecule type" value="Genomic_DNA"/>
</dbReference>
<keyword evidence="7 14" id="KW-0863">Zinc-finger</keyword>
<keyword evidence="6" id="KW-0677">Repeat</keyword>
<evidence type="ECO:0000259" key="16">
    <source>
        <dbReference type="PROSITE" id="PS50157"/>
    </source>
</evidence>
<dbReference type="PANTHER" id="PTHR14196:SF12">
    <property type="entry name" value="ZINC FINGER PROTEIN 208-LIKE"/>
    <property type="match status" value="1"/>
</dbReference>
<evidence type="ECO:0000256" key="12">
    <source>
        <dbReference type="ARBA" id="ARBA00023163"/>
    </source>
</evidence>
<dbReference type="OrthoDB" id="3437960at2759"/>